<protein>
    <submittedName>
        <fullName evidence="1">Uncharacterized protein</fullName>
    </submittedName>
</protein>
<proteinExistence type="predicted"/>
<accession>A0ABY4AP91</accession>
<dbReference type="RefSeq" id="WP_243567747.1">
    <property type="nucleotide sequence ID" value="NZ_BAAARD010000008.1"/>
</dbReference>
<evidence type="ECO:0000313" key="1">
    <source>
        <dbReference type="EMBL" id="UOE24830.1"/>
    </source>
</evidence>
<gene>
    <name evidence="1" type="ORF">MTP13_10690</name>
</gene>
<sequence length="99" mass="10728">MTVINADTALYAALKFLPEGTKLTVYTKNSGRARTNTVAELRKEPGGGWDDWQIVKRPATADASLLPATWPTEDPAVISSRDLADILGSDPDLWANVDD</sequence>
<name>A0ABY4AP91_9MICO</name>
<evidence type="ECO:0000313" key="2">
    <source>
        <dbReference type="Proteomes" id="UP000831304"/>
    </source>
</evidence>
<reference evidence="1 2" key="1">
    <citation type="submission" date="2022-03" db="EMBL/GenBank/DDBJ databases">
        <title>Agromyces sp. isolated from the gut of P. brevitarsis seulensis larvae.</title>
        <authorList>
            <person name="Won M."/>
            <person name="Kwon S.-W."/>
        </authorList>
    </citation>
    <scope>NUCLEOTIDE SEQUENCE [LARGE SCALE GENOMIC DNA]</scope>
    <source>
        <strain evidence="1 2">KACC 16215</strain>
    </source>
</reference>
<dbReference type="Proteomes" id="UP000831304">
    <property type="component" value="Chromosome"/>
</dbReference>
<keyword evidence="2" id="KW-1185">Reference proteome</keyword>
<organism evidence="1 2">
    <name type="scientific">Agromyces soli</name>
    <dbReference type="NCBI Taxonomy" id="659012"/>
    <lineage>
        <taxon>Bacteria</taxon>
        <taxon>Bacillati</taxon>
        <taxon>Actinomycetota</taxon>
        <taxon>Actinomycetes</taxon>
        <taxon>Micrococcales</taxon>
        <taxon>Microbacteriaceae</taxon>
        <taxon>Agromyces</taxon>
    </lineage>
</organism>
<dbReference type="EMBL" id="CP094533">
    <property type="protein sequence ID" value="UOE24830.1"/>
    <property type="molecule type" value="Genomic_DNA"/>
</dbReference>